<reference evidence="2" key="1">
    <citation type="journal article" date="2020" name="Stud. Mycol.">
        <title>101 Dothideomycetes genomes: a test case for predicting lifestyles and emergence of pathogens.</title>
        <authorList>
            <person name="Haridas S."/>
            <person name="Albert R."/>
            <person name="Binder M."/>
            <person name="Bloem J."/>
            <person name="Labutti K."/>
            <person name="Salamov A."/>
            <person name="Andreopoulos B."/>
            <person name="Baker S."/>
            <person name="Barry K."/>
            <person name="Bills G."/>
            <person name="Bluhm B."/>
            <person name="Cannon C."/>
            <person name="Castanera R."/>
            <person name="Culley D."/>
            <person name="Daum C."/>
            <person name="Ezra D."/>
            <person name="Gonzalez J."/>
            <person name="Henrissat B."/>
            <person name="Kuo A."/>
            <person name="Liang C."/>
            <person name="Lipzen A."/>
            <person name="Lutzoni F."/>
            <person name="Magnuson J."/>
            <person name="Mondo S."/>
            <person name="Nolan M."/>
            <person name="Ohm R."/>
            <person name="Pangilinan J."/>
            <person name="Park H.-J."/>
            <person name="Ramirez L."/>
            <person name="Alfaro M."/>
            <person name="Sun H."/>
            <person name="Tritt A."/>
            <person name="Yoshinaga Y."/>
            <person name="Zwiers L.-H."/>
            <person name="Turgeon B."/>
            <person name="Goodwin S."/>
            <person name="Spatafora J."/>
            <person name="Crous P."/>
            <person name="Grigoriev I."/>
        </authorList>
    </citation>
    <scope>NUCLEOTIDE SEQUENCE</scope>
    <source>
        <strain evidence="2">CBS 133067</strain>
    </source>
</reference>
<protein>
    <submittedName>
        <fullName evidence="2">Uncharacterized protein</fullName>
    </submittedName>
</protein>
<dbReference type="EMBL" id="ML978138">
    <property type="protein sequence ID" value="KAF2093373.1"/>
    <property type="molecule type" value="Genomic_DNA"/>
</dbReference>
<evidence type="ECO:0000256" key="1">
    <source>
        <dbReference type="SAM" id="MobiDB-lite"/>
    </source>
</evidence>
<name>A0A9P4M1C0_9PEZI</name>
<dbReference type="AlphaFoldDB" id="A0A9P4M1C0"/>
<dbReference type="Proteomes" id="UP000799772">
    <property type="component" value="Unassembled WGS sequence"/>
</dbReference>
<evidence type="ECO:0000313" key="2">
    <source>
        <dbReference type="EMBL" id="KAF2093373.1"/>
    </source>
</evidence>
<proteinExistence type="predicted"/>
<organism evidence="2 3">
    <name type="scientific">Rhizodiscina lignyota</name>
    <dbReference type="NCBI Taxonomy" id="1504668"/>
    <lineage>
        <taxon>Eukaryota</taxon>
        <taxon>Fungi</taxon>
        <taxon>Dikarya</taxon>
        <taxon>Ascomycota</taxon>
        <taxon>Pezizomycotina</taxon>
        <taxon>Dothideomycetes</taxon>
        <taxon>Pleosporomycetidae</taxon>
        <taxon>Aulographales</taxon>
        <taxon>Rhizodiscinaceae</taxon>
        <taxon>Rhizodiscina</taxon>
    </lineage>
</organism>
<feature type="compositionally biased region" description="Polar residues" evidence="1">
    <location>
        <begin position="22"/>
        <end position="35"/>
    </location>
</feature>
<sequence length="200" mass="21983">MPTLRDIASHVWPLKPAHPHRSSSNPTAGDISPTITANSALTNESLPTSNYHYGMNVAVVPGGHVGRDRRSSPSAPNPIKLVLFPSPTVITSRTPVTSPLPSPADWPPTSPGRSFGMVIYEARERKSHVFPYPPSAPKPDKQPAAPAREFFFQMMHLHTSVQRMDKSSDIDGKWSLRFRLEAVFGLPWSAVFNGCDRANH</sequence>
<accession>A0A9P4M1C0</accession>
<comment type="caution">
    <text evidence="2">The sequence shown here is derived from an EMBL/GenBank/DDBJ whole genome shotgun (WGS) entry which is preliminary data.</text>
</comment>
<feature type="region of interest" description="Disordered" evidence="1">
    <location>
        <begin position="1"/>
        <end position="35"/>
    </location>
</feature>
<keyword evidence="3" id="KW-1185">Reference proteome</keyword>
<evidence type="ECO:0000313" key="3">
    <source>
        <dbReference type="Proteomes" id="UP000799772"/>
    </source>
</evidence>
<gene>
    <name evidence="2" type="ORF">NA57DRAFT_61499</name>
</gene>